<feature type="transmembrane region" description="Helical" evidence="1">
    <location>
        <begin position="33"/>
        <end position="55"/>
    </location>
</feature>
<dbReference type="AlphaFoldDB" id="A0AAD9JFE8"/>
<name>A0AAD9JFE8_9ANNE</name>
<keyword evidence="1" id="KW-0812">Transmembrane</keyword>
<sequence>MLNLCESNQSAVFWGKNWFSLYQDGYEYSTGDLIIICVISLSNTFCFEYVLFVLINSWSGKMIFRRKVNGHSQMTCCCCCCCCCCGYYFTGFELRH</sequence>
<accession>A0AAD9JFE8</accession>
<gene>
    <name evidence="2" type="ORF">LSH36_338g00001</name>
</gene>
<evidence type="ECO:0000313" key="2">
    <source>
        <dbReference type="EMBL" id="KAK2152148.1"/>
    </source>
</evidence>
<evidence type="ECO:0000313" key="3">
    <source>
        <dbReference type="Proteomes" id="UP001208570"/>
    </source>
</evidence>
<reference evidence="2" key="1">
    <citation type="journal article" date="2023" name="Mol. Biol. Evol.">
        <title>Third-Generation Sequencing Reveals the Adaptive Role of the Epigenome in Three Deep-Sea Polychaetes.</title>
        <authorList>
            <person name="Perez M."/>
            <person name="Aroh O."/>
            <person name="Sun Y."/>
            <person name="Lan Y."/>
            <person name="Juniper S.K."/>
            <person name="Young C.R."/>
            <person name="Angers B."/>
            <person name="Qian P.Y."/>
        </authorList>
    </citation>
    <scope>NUCLEOTIDE SEQUENCE</scope>
    <source>
        <strain evidence="2">P08H-3</strain>
    </source>
</reference>
<keyword evidence="3" id="KW-1185">Reference proteome</keyword>
<keyword evidence="1" id="KW-1133">Transmembrane helix</keyword>
<organism evidence="2 3">
    <name type="scientific">Paralvinella palmiformis</name>
    <dbReference type="NCBI Taxonomy" id="53620"/>
    <lineage>
        <taxon>Eukaryota</taxon>
        <taxon>Metazoa</taxon>
        <taxon>Spiralia</taxon>
        <taxon>Lophotrochozoa</taxon>
        <taxon>Annelida</taxon>
        <taxon>Polychaeta</taxon>
        <taxon>Sedentaria</taxon>
        <taxon>Canalipalpata</taxon>
        <taxon>Terebellida</taxon>
        <taxon>Terebelliformia</taxon>
        <taxon>Alvinellidae</taxon>
        <taxon>Paralvinella</taxon>
    </lineage>
</organism>
<dbReference type="EMBL" id="JAODUP010000338">
    <property type="protein sequence ID" value="KAK2152148.1"/>
    <property type="molecule type" value="Genomic_DNA"/>
</dbReference>
<keyword evidence="1" id="KW-0472">Membrane</keyword>
<evidence type="ECO:0000256" key="1">
    <source>
        <dbReference type="SAM" id="Phobius"/>
    </source>
</evidence>
<comment type="caution">
    <text evidence="2">The sequence shown here is derived from an EMBL/GenBank/DDBJ whole genome shotgun (WGS) entry which is preliminary data.</text>
</comment>
<protein>
    <submittedName>
        <fullName evidence="2">Uncharacterized protein</fullName>
    </submittedName>
</protein>
<dbReference type="Proteomes" id="UP001208570">
    <property type="component" value="Unassembled WGS sequence"/>
</dbReference>
<proteinExistence type="predicted"/>